<name>A0A915KM74_ROMCU</name>
<dbReference type="AlphaFoldDB" id="A0A915KM74"/>
<proteinExistence type="predicted"/>
<protein>
    <submittedName>
        <fullName evidence="2">Uncharacterized protein</fullName>
    </submittedName>
</protein>
<evidence type="ECO:0000313" key="1">
    <source>
        <dbReference type="Proteomes" id="UP000887565"/>
    </source>
</evidence>
<reference evidence="2" key="1">
    <citation type="submission" date="2022-11" db="UniProtKB">
        <authorList>
            <consortium name="WormBaseParasite"/>
        </authorList>
    </citation>
    <scope>IDENTIFICATION</scope>
</reference>
<organism evidence="1 2">
    <name type="scientific">Romanomermis culicivorax</name>
    <name type="common">Nematode worm</name>
    <dbReference type="NCBI Taxonomy" id="13658"/>
    <lineage>
        <taxon>Eukaryota</taxon>
        <taxon>Metazoa</taxon>
        <taxon>Ecdysozoa</taxon>
        <taxon>Nematoda</taxon>
        <taxon>Enoplea</taxon>
        <taxon>Dorylaimia</taxon>
        <taxon>Mermithida</taxon>
        <taxon>Mermithoidea</taxon>
        <taxon>Mermithidae</taxon>
        <taxon>Romanomermis</taxon>
    </lineage>
</organism>
<accession>A0A915KM74</accession>
<dbReference type="WBParaSite" id="nRc.2.0.1.t39539-RA">
    <property type="protein sequence ID" value="nRc.2.0.1.t39539-RA"/>
    <property type="gene ID" value="nRc.2.0.1.g39539"/>
</dbReference>
<sequence length="65" mass="7576">YPAPFFICKQFVFIRKQLNRVVIIFASERAVHFRNRRSSDRQLSFYIIVATTSHTPLSTVTPVFG</sequence>
<dbReference type="Proteomes" id="UP000887565">
    <property type="component" value="Unplaced"/>
</dbReference>
<keyword evidence="1" id="KW-1185">Reference proteome</keyword>
<evidence type="ECO:0000313" key="2">
    <source>
        <dbReference type="WBParaSite" id="nRc.2.0.1.t39539-RA"/>
    </source>
</evidence>